<accession>A0A640T6B8</accession>
<keyword evidence="4" id="KW-1185">Reference proteome</keyword>
<feature type="transmembrane region" description="Helical" evidence="2">
    <location>
        <begin position="130"/>
        <end position="150"/>
    </location>
</feature>
<comment type="caution">
    <text evidence="3">The sequence shown here is derived from an EMBL/GenBank/DDBJ whole genome shotgun (WGS) entry which is preliminary data.</text>
</comment>
<feature type="compositionally biased region" description="Pro residues" evidence="1">
    <location>
        <begin position="168"/>
        <end position="180"/>
    </location>
</feature>
<gene>
    <name evidence="3" type="ORF">Sgleb_61080</name>
</gene>
<dbReference type="EMBL" id="BLIO01000001">
    <property type="protein sequence ID" value="GFE18061.1"/>
    <property type="molecule type" value="Genomic_DNA"/>
</dbReference>
<feature type="region of interest" description="Disordered" evidence="1">
    <location>
        <begin position="161"/>
        <end position="180"/>
    </location>
</feature>
<dbReference type="RefSeq" id="WP_229893457.1">
    <property type="nucleotide sequence ID" value="NZ_BLIO01000001.1"/>
</dbReference>
<feature type="transmembrane region" description="Helical" evidence="2">
    <location>
        <begin position="52"/>
        <end position="76"/>
    </location>
</feature>
<evidence type="ECO:0000313" key="4">
    <source>
        <dbReference type="Proteomes" id="UP000430079"/>
    </source>
</evidence>
<organism evidence="3 4">
    <name type="scientific">Streptomyces glebosus</name>
    <dbReference type="NCBI Taxonomy" id="249580"/>
    <lineage>
        <taxon>Bacteria</taxon>
        <taxon>Bacillati</taxon>
        <taxon>Actinomycetota</taxon>
        <taxon>Actinomycetes</taxon>
        <taxon>Kitasatosporales</taxon>
        <taxon>Streptomycetaceae</taxon>
        <taxon>Streptomyces</taxon>
    </lineage>
</organism>
<evidence type="ECO:0000313" key="3">
    <source>
        <dbReference type="EMBL" id="GFE18061.1"/>
    </source>
</evidence>
<keyword evidence="2" id="KW-0472">Membrane</keyword>
<protein>
    <submittedName>
        <fullName evidence="3">Uncharacterized protein</fullName>
    </submittedName>
</protein>
<reference evidence="3 4" key="1">
    <citation type="submission" date="2019-12" db="EMBL/GenBank/DDBJ databases">
        <title>Whole genome shotgun sequence of Streptomyces hygroscopicus subsp. glebosus NBRC 13786.</title>
        <authorList>
            <person name="Ichikawa N."/>
            <person name="Kimura A."/>
            <person name="Kitahashi Y."/>
            <person name="Komaki H."/>
            <person name="Tamura T."/>
        </authorList>
    </citation>
    <scope>NUCLEOTIDE SEQUENCE [LARGE SCALE GENOMIC DNA]</scope>
    <source>
        <strain evidence="3 4">NBRC 13786</strain>
    </source>
</reference>
<keyword evidence="2" id="KW-1133">Transmembrane helix</keyword>
<dbReference type="AlphaFoldDB" id="A0A640T6B8"/>
<proteinExistence type="predicted"/>
<name>A0A640T6B8_9ACTN</name>
<evidence type="ECO:0000256" key="1">
    <source>
        <dbReference type="SAM" id="MobiDB-lite"/>
    </source>
</evidence>
<evidence type="ECO:0000256" key="2">
    <source>
        <dbReference type="SAM" id="Phobius"/>
    </source>
</evidence>
<dbReference type="Proteomes" id="UP000430079">
    <property type="component" value="Unassembled WGS sequence"/>
</dbReference>
<keyword evidence="2" id="KW-0812">Transmembrane</keyword>
<feature type="transmembrane region" description="Helical" evidence="2">
    <location>
        <begin position="97"/>
        <end position="118"/>
    </location>
</feature>
<sequence length="180" mass="19426">MLNWLWRRWVRRPAVDLVLAGAVVGLHLAAVQITGAGDVLGWPGREQRIAVYTTTATVVAIIGSFITAAVTLYAAATGPRMRVLRTHPQKGPEFRRNWMSILSATLVVSGLCLLAVVLDNTEHDEVGVHWLAEGAAALGVARAVRLMWLFGKVIIGNDLDLGDTRDPASPPPAPVRQPRA</sequence>